<feature type="domain" description="TRUD" evidence="5">
    <location>
        <begin position="164"/>
        <end position="309"/>
    </location>
</feature>
<dbReference type="GO" id="GO:0160150">
    <property type="term" value="F:tRNA pseudouridine(13) synthase activity"/>
    <property type="evidence" value="ECO:0007669"/>
    <property type="project" value="UniProtKB-EC"/>
</dbReference>
<comment type="similarity">
    <text evidence="1 4">Belongs to the pseudouridine synthase TruD family.</text>
</comment>
<evidence type="ECO:0000256" key="3">
    <source>
        <dbReference type="ARBA" id="ARBA00023235"/>
    </source>
</evidence>
<dbReference type="Gene3D" id="3.30.2340.10">
    <property type="entry name" value="TruD, insertion domain"/>
    <property type="match status" value="1"/>
</dbReference>
<evidence type="ECO:0000259" key="5">
    <source>
        <dbReference type="PROSITE" id="PS50984"/>
    </source>
</evidence>
<dbReference type="InterPro" id="IPR020103">
    <property type="entry name" value="PsdUridine_synth_cat_dom_sf"/>
</dbReference>
<protein>
    <recommendedName>
        <fullName evidence="4">tRNA pseudouridine synthase D</fullName>
        <ecNumber evidence="4">5.4.99.27</ecNumber>
    </recommendedName>
    <alternativeName>
        <fullName evidence="4">tRNA pseudouridine(13) synthase</fullName>
    </alternativeName>
    <alternativeName>
        <fullName evidence="4">tRNA pseudouridylate synthase D</fullName>
    </alternativeName>
    <alternativeName>
        <fullName evidence="4">tRNA-uridine isomerase D</fullName>
    </alternativeName>
</protein>
<dbReference type="EC" id="5.4.99.27" evidence="4"/>
<accession>A0AAU9F0H7</accession>
<comment type="function">
    <text evidence="4">Responsible for synthesis of pseudouridine from uracil-13 in transfer RNAs.</text>
</comment>
<evidence type="ECO:0000313" key="6">
    <source>
        <dbReference type="EMBL" id="BEQ16491.1"/>
    </source>
</evidence>
<dbReference type="Pfam" id="PF01142">
    <property type="entry name" value="TruD"/>
    <property type="match status" value="2"/>
</dbReference>
<dbReference type="InterPro" id="IPR001656">
    <property type="entry name" value="PsdUridine_synth_TruD"/>
</dbReference>
<reference evidence="7" key="1">
    <citation type="journal article" date="2023" name="Arch. Microbiol.">
        <title>Desulfoferula mesophilus gen. nov. sp. nov., a mesophilic sulfate-reducing bacterium isolated from a brackish lake sediment.</title>
        <authorList>
            <person name="Watanabe T."/>
            <person name="Yabe T."/>
            <person name="Tsuji J.M."/>
            <person name="Fukui M."/>
        </authorList>
    </citation>
    <scope>NUCLEOTIDE SEQUENCE [LARGE SCALE GENOMIC DNA]</scope>
    <source>
        <strain evidence="7">12FAK</strain>
    </source>
</reference>
<dbReference type="KEGG" id="dmp:FAK_35570"/>
<dbReference type="GO" id="GO:0031119">
    <property type="term" value="P:tRNA pseudouridine synthesis"/>
    <property type="evidence" value="ECO:0007669"/>
    <property type="project" value="UniProtKB-UniRule"/>
</dbReference>
<dbReference type="Gene3D" id="3.30.2350.20">
    <property type="entry name" value="TruD, catalytic domain"/>
    <property type="match status" value="1"/>
</dbReference>
<gene>
    <name evidence="4 6" type="primary">truD</name>
    <name evidence="6" type="ORF">FAK_35570</name>
</gene>
<name>A0AAU9F0H7_9BACT</name>
<sequence length="353" mass="38547">MSPLPSEMGPPPFITPELPGVGGELKAEPAHFVVEEIPLYLPEGVGPHLHLRISREGMTTRALADRLAWLFDLPPRDVGFAGLKDKQARAVQSFSLPLESPAPQEAARKVAQELEVEVLDAARHQNKLRTGHLLGNRFTILLTGVGEGALATAQAVAAAVAERGLPNFYGSQRFGREGDNALQGRRALGGRGPRDKWLRKLLLNAWQSALFNAWLARRIERGDFARLVGGDLAKKTDTGGMFTTDDAALEQPRLDAGQITYTGPMFGKKMRWPNEPAAAYEREILEEEEVDQATLKKSGLMGSRRVARLSVEGLSIAESPEGLVFGFSLPKGSYATVLMREFMKSEAELPESD</sequence>
<dbReference type="PANTHER" id="PTHR47811:SF1">
    <property type="entry name" value="TRNA PSEUDOURIDINE SYNTHASE D"/>
    <property type="match status" value="1"/>
</dbReference>
<dbReference type="CDD" id="cd02552">
    <property type="entry name" value="PseudoU_synth_TruD_like"/>
    <property type="match status" value="1"/>
</dbReference>
<dbReference type="GO" id="GO:0005829">
    <property type="term" value="C:cytosol"/>
    <property type="evidence" value="ECO:0007669"/>
    <property type="project" value="TreeGrafter"/>
</dbReference>
<evidence type="ECO:0000256" key="4">
    <source>
        <dbReference type="HAMAP-Rule" id="MF_01082"/>
    </source>
</evidence>
<evidence type="ECO:0000256" key="2">
    <source>
        <dbReference type="ARBA" id="ARBA00022694"/>
    </source>
</evidence>
<dbReference type="AlphaFoldDB" id="A0AAU9F0H7"/>
<dbReference type="InterPro" id="IPR042214">
    <property type="entry name" value="TruD_catalytic"/>
</dbReference>
<dbReference type="InterPro" id="IPR011760">
    <property type="entry name" value="PsdUridine_synth_TruD_insert"/>
</dbReference>
<dbReference type="InterPro" id="IPR050170">
    <property type="entry name" value="TruD_pseudoU_synthase"/>
</dbReference>
<dbReference type="InterPro" id="IPR043165">
    <property type="entry name" value="TruD_insert_sf"/>
</dbReference>
<dbReference type="RefSeq" id="WP_338602378.1">
    <property type="nucleotide sequence ID" value="NZ_AP028679.1"/>
</dbReference>
<keyword evidence="7" id="KW-1185">Reference proteome</keyword>
<dbReference type="GO" id="GO:0003723">
    <property type="term" value="F:RNA binding"/>
    <property type="evidence" value="ECO:0007669"/>
    <property type="project" value="InterPro"/>
</dbReference>
<keyword evidence="2 4" id="KW-0819">tRNA processing</keyword>
<evidence type="ECO:0000313" key="7">
    <source>
        <dbReference type="Proteomes" id="UP001366166"/>
    </source>
</evidence>
<proteinExistence type="inferred from homology"/>
<keyword evidence="3 4" id="KW-0413">Isomerase</keyword>
<comment type="catalytic activity">
    <reaction evidence="4">
        <text>uridine(13) in tRNA = pseudouridine(13) in tRNA</text>
        <dbReference type="Rhea" id="RHEA:42540"/>
        <dbReference type="Rhea" id="RHEA-COMP:10105"/>
        <dbReference type="Rhea" id="RHEA-COMP:10106"/>
        <dbReference type="ChEBI" id="CHEBI:65314"/>
        <dbReference type="ChEBI" id="CHEBI:65315"/>
        <dbReference type="EC" id="5.4.99.27"/>
    </reaction>
</comment>
<dbReference type="HAMAP" id="MF_01082">
    <property type="entry name" value="TruD"/>
    <property type="match status" value="1"/>
</dbReference>
<dbReference type="PANTHER" id="PTHR47811">
    <property type="entry name" value="TRNA PSEUDOURIDINE SYNTHASE D"/>
    <property type="match status" value="1"/>
</dbReference>
<organism evidence="6 7">
    <name type="scientific">Desulfoferula mesophila</name>
    <dbReference type="NCBI Taxonomy" id="3058419"/>
    <lineage>
        <taxon>Bacteria</taxon>
        <taxon>Pseudomonadati</taxon>
        <taxon>Thermodesulfobacteriota</taxon>
        <taxon>Desulfarculia</taxon>
        <taxon>Desulfarculales</taxon>
        <taxon>Desulfarculaceae</taxon>
        <taxon>Desulfoferula</taxon>
    </lineage>
</organism>
<dbReference type="SUPFAM" id="SSF55120">
    <property type="entry name" value="Pseudouridine synthase"/>
    <property type="match status" value="1"/>
</dbReference>
<evidence type="ECO:0000256" key="1">
    <source>
        <dbReference type="ARBA" id="ARBA00007953"/>
    </source>
</evidence>
<dbReference type="Proteomes" id="UP001366166">
    <property type="component" value="Chromosome"/>
</dbReference>
<feature type="active site" description="Nucleophile" evidence="4">
    <location>
        <position position="85"/>
    </location>
</feature>
<dbReference type="PROSITE" id="PS50984">
    <property type="entry name" value="TRUD"/>
    <property type="match status" value="1"/>
</dbReference>
<dbReference type="EMBL" id="AP028679">
    <property type="protein sequence ID" value="BEQ16491.1"/>
    <property type="molecule type" value="Genomic_DNA"/>
</dbReference>